<dbReference type="InterPro" id="IPR015421">
    <property type="entry name" value="PyrdxlP-dep_Trfase_major"/>
</dbReference>
<dbReference type="Pfam" id="PF00155">
    <property type="entry name" value="Aminotran_1_2"/>
    <property type="match status" value="1"/>
</dbReference>
<dbReference type="PANTHER" id="PTHR42858:SF1">
    <property type="entry name" value="LD15494P"/>
    <property type="match status" value="1"/>
</dbReference>
<reference evidence="3" key="1">
    <citation type="submission" date="2019-06" db="EMBL/GenBank/DDBJ databases">
        <authorList>
            <person name="Broberg M."/>
        </authorList>
    </citation>
    <scope>NUCLEOTIDE SEQUENCE [LARGE SCALE GENOMIC DNA]</scope>
</reference>
<feature type="domain" description="Aminotransferase class I/classII large" evidence="1">
    <location>
        <begin position="33"/>
        <end position="300"/>
    </location>
</feature>
<dbReference type="Gene3D" id="3.40.640.10">
    <property type="entry name" value="Type I PLP-dependent aspartate aminotransferase-like (Major domain)"/>
    <property type="match status" value="1"/>
</dbReference>
<dbReference type="GO" id="GO:0047536">
    <property type="term" value="F:2-aminoadipate transaminase activity"/>
    <property type="evidence" value="ECO:0007669"/>
    <property type="project" value="TreeGrafter"/>
</dbReference>
<dbReference type="Proteomes" id="UP000754883">
    <property type="component" value="Unassembled WGS sequence"/>
</dbReference>
<evidence type="ECO:0000313" key="2">
    <source>
        <dbReference type="EMBL" id="CAG9974364.1"/>
    </source>
</evidence>
<gene>
    <name evidence="2" type="ORF">CBYS24578_00011788</name>
</gene>
<dbReference type="EMBL" id="CABFNO020001247">
    <property type="protein sequence ID" value="CAG9974364.1"/>
    <property type="molecule type" value="Genomic_DNA"/>
</dbReference>
<dbReference type="CDD" id="cd00609">
    <property type="entry name" value="AAT_like"/>
    <property type="match status" value="1"/>
</dbReference>
<dbReference type="PANTHER" id="PTHR42858">
    <property type="entry name" value="AMINOTRANSFERASE"/>
    <property type="match status" value="1"/>
</dbReference>
<dbReference type="OrthoDB" id="7042322at2759"/>
<accession>A0A9N9U1K0</accession>
<dbReference type="InterPro" id="IPR004839">
    <property type="entry name" value="Aminotransferase_I/II_large"/>
</dbReference>
<dbReference type="GO" id="GO:0030170">
    <property type="term" value="F:pyridoxal phosphate binding"/>
    <property type="evidence" value="ECO:0007669"/>
    <property type="project" value="InterPro"/>
</dbReference>
<name>A0A9N9U1K0_9HYPO</name>
<proteinExistence type="predicted"/>
<protein>
    <recommendedName>
        <fullName evidence="1">Aminotransferase class I/classII large domain-containing protein</fullName>
    </recommendedName>
</protein>
<evidence type="ECO:0000259" key="1">
    <source>
        <dbReference type="Pfam" id="PF00155"/>
    </source>
</evidence>
<evidence type="ECO:0000313" key="3">
    <source>
        <dbReference type="Proteomes" id="UP000754883"/>
    </source>
</evidence>
<comment type="caution">
    <text evidence="2">The sequence shown here is derived from an EMBL/GenBank/DDBJ whole genome shotgun (WGS) entry which is preliminary data.</text>
</comment>
<dbReference type="Gene3D" id="3.90.1150.10">
    <property type="entry name" value="Aspartate Aminotransferase, domain 1"/>
    <property type="match status" value="1"/>
</dbReference>
<dbReference type="InterPro" id="IPR015424">
    <property type="entry name" value="PyrdxlP-dep_Trfase"/>
</dbReference>
<reference evidence="2 3" key="2">
    <citation type="submission" date="2021-10" db="EMBL/GenBank/DDBJ databases">
        <authorList>
            <person name="Piombo E."/>
        </authorList>
    </citation>
    <scope>NUCLEOTIDE SEQUENCE [LARGE SCALE GENOMIC DNA]</scope>
</reference>
<dbReference type="AlphaFoldDB" id="A0A9N9U1K0"/>
<keyword evidence="3" id="KW-1185">Reference proteome</keyword>
<dbReference type="SUPFAM" id="SSF53383">
    <property type="entry name" value="PLP-dependent transferases"/>
    <property type="match status" value="1"/>
</dbReference>
<organism evidence="2 3">
    <name type="scientific">Clonostachys byssicola</name>
    <dbReference type="NCBI Taxonomy" id="160290"/>
    <lineage>
        <taxon>Eukaryota</taxon>
        <taxon>Fungi</taxon>
        <taxon>Dikarya</taxon>
        <taxon>Ascomycota</taxon>
        <taxon>Pezizomycotina</taxon>
        <taxon>Sordariomycetes</taxon>
        <taxon>Hypocreomycetidae</taxon>
        <taxon>Hypocreales</taxon>
        <taxon>Bionectriaceae</taxon>
        <taxon>Clonostachys</taxon>
    </lineage>
</organism>
<sequence>MTSLLPTGKQINLQLGWPSPSLFPSEALNAAATSVLSSFDAASSALVYGPSRGHVTLRSQMAKFLGSMYHNDSQAIEESRVCIAGGASQNLSNALLRFADPSYTRRIWMVEPTYFLACPVFEDCGFIGKLRGVPEDDEGIDLDFLAKALAETEAEYASQGEQTRLKTAANGYEKIYKHIIYVVPTFSNPSGKTMSLKHRYDLVRLAIEYDALVISDDVYDFLSWPHEKKNYVEGAKLEIPPTLVDINRELDPKSKWGNTMSNGSFSKIIAPGARVSWAMGTPAFVNFLATTCGFFISGASISGGNPGHLSSTFVENMLSSGALQKHIEKNLIPTYASRYYAMVNAIEEYLEPLGVKIITGQPYYSRFKTSDGGCSEAKVQVAGGFFLSIALPSVYQDVPGLAKSALEKDELKIAYGKMFEVKGDGGSKERSKASFGNSIRLCWSFHEEEAIKEGIMRLRGVLLSYGKNIA</sequence>
<dbReference type="InterPro" id="IPR015422">
    <property type="entry name" value="PyrdxlP-dep_Trfase_small"/>
</dbReference>